<name>A0A834ZEK7_TETSI</name>
<dbReference type="Proteomes" id="UP000655225">
    <property type="component" value="Unassembled WGS sequence"/>
</dbReference>
<evidence type="ECO:0000313" key="1">
    <source>
        <dbReference type="EMBL" id="KAF8403778.1"/>
    </source>
</evidence>
<dbReference type="SUPFAM" id="SSF53756">
    <property type="entry name" value="UDP-Glycosyltransferase/glycogen phosphorylase"/>
    <property type="match status" value="1"/>
</dbReference>
<dbReference type="PANTHER" id="PTHR48049">
    <property type="entry name" value="GLYCOSYLTRANSFERASE"/>
    <property type="match status" value="1"/>
</dbReference>
<dbReference type="AlphaFoldDB" id="A0A834ZEK7"/>
<sequence>MDSTENQIELLLRVLKPDFVFFDFSHWMPALTRRLDIKSICYCIVSSVACAYIVSTATKFTEIQLSEADVMQPQSGFPSSALKLHAHEARGLINLMVQKFGSEISFPERMMMSLSQCNAHGYKTCREIEGPYCDYLGTQFGKKVLLSGPGVPEPPTSGKRSVPFQELLLGFELTGLPFLVALKPPSGAETIEEALPEGFKERIEGRGGLASKCQLVLLPLVGDQFIQARMMSSDLKVGVEVEKGEEDGLFTKESVCMAVKSVMDQDCEVGREVRANHAKWKDFLLSQGLESSYFDSFIGELQGEREYENSLESGRSLPYSFDDHGRSNSLVNGYERCLRYTSTSFFDGPDELWHMQRPYILKVQLLGIVHPRQRRDYQFTGYEYGQYGKRLGSLSKEFMISFVFCCEFMGELGLQQKLQGIDLVPS</sequence>
<reference evidence="1 2" key="1">
    <citation type="submission" date="2020-04" db="EMBL/GenBank/DDBJ databases">
        <title>Plant Genome Project.</title>
        <authorList>
            <person name="Zhang R.-G."/>
        </authorList>
    </citation>
    <scope>NUCLEOTIDE SEQUENCE [LARGE SCALE GENOMIC DNA]</scope>
    <source>
        <strain evidence="1">YNK0</strain>
        <tissue evidence="1">Leaf</tissue>
    </source>
</reference>
<organism evidence="1 2">
    <name type="scientific">Tetracentron sinense</name>
    <name type="common">Spur-leaf</name>
    <dbReference type="NCBI Taxonomy" id="13715"/>
    <lineage>
        <taxon>Eukaryota</taxon>
        <taxon>Viridiplantae</taxon>
        <taxon>Streptophyta</taxon>
        <taxon>Embryophyta</taxon>
        <taxon>Tracheophyta</taxon>
        <taxon>Spermatophyta</taxon>
        <taxon>Magnoliopsida</taxon>
        <taxon>Trochodendrales</taxon>
        <taxon>Trochodendraceae</taxon>
        <taxon>Tetracentron</taxon>
    </lineage>
</organism>
<dbReference type="Gene3D" id="3.40.50.2000">
    <property type="entry name" value="Glycogen Phosphorylase B"/>
    <property type="match status" value="2"/>
</dbReference>
<gene>
    <name evidence="1" type="ORF">HHK36_011883</name>
</gene>
<accession>A0A834ZEK7</accession>
<dbReference type="OMA" id="VACAYIV"/>
<dbReference type="OrthoDB" id="5835829at2759"/>
<dbReference type="PANTHER" id="PTHR48049:SF34">
    <property type="entry name" value="UDP-GLYCOSYLTRANSFERASE 79B30-LIKE"/>
    <property type="match status" value="1"/>
</dbReference>
<dbReference type="InterPro" id="IPR050481">
    <property type="entry name" value="UDP-glycosyltransf_plant"/>
</dbReference>
<proteinExistence type="predicted"/>
<comment type="caution">
    <text evidence="1">The sequence shown here is derived from an EMBL/GenBank/DDBJ whole genome shotgun (WGS) entry which is preliminary data.</text>
</comment>
<evidence type="ECO:0000313" key="2">
    <source>
        <dbReference type="Proteomes" id="UP000655225"/>
    </source>
</evidence>
<dbReference type="GO" id="GO:0035251">
    <property type="term" value="F:UDP-glucosyltransferase activity"/>
    <property type="evidence" value="ECO:0007669"/>
    <property type="project" value="InterPro"/>
</dbReference>
<keyword evidence="2" id="KW-1185">Reference proteome</keyword>
<dbReference type="EMBL" id="JABCRI010000007">
    <property type="protein sequence ID" value="KAF8403778.1"/>
    <property type="molecule type" value="Genomic_DNA"/>
</dbReference>
<protein>
    <submittedName>
        <fullName evidence="1">Uncharacterized protein</fullName>
    </submittedName>
</protein>